<dbReference type="InterPro" id="IPR001128">
    <property type="entry name" value="Cyt_P450"/>
</dbReference>
<evidence type="ECO:0000256" key="4">
    <source>
        <dbReference type="ARBA" id="ARBA00022723"/>
    </source>
</evidence>
<dbReference type="AlphaFoldDB" id="A0A8C0VN00"/>
<dbReference type="FunFam" id="1.10.630.10:FF:000006">
    <property type="entry name" value="Cytochrome P450 302a1, mitochondrial"/>
    <property type="match status" value="1"/>
</dbReference>
<name>A0A8C0VN00_CYACU</name>
<keyword evidence="7 9" id="KW-0503">Monooxygenase</keyword>
<dbReference type="GO" id="GO:0042359">
    <property type="term" value="P:vitamin D metabolic process"/>
    <property type="evidence" value="ECO:0007669"/>
    <property type="project" value="UniProtKB-ARBA"/>
</dbReference>
<dbReference type="Pfam" id="PF00067">
    <property type="entry name" value="p450"/>
    <property type="match status" value="1"/>
</dbReference>
<gene>
    <name evidence="10" type="primary">LOC111938004</name>
</gene>
<accession>A0A8C0VN00</accession>
<evidence type="ECO:0000256" key="2">
    <source>
        <dbReference type="ARBA" id="ARBA00010617"/>
    </source>
</evidence>
<keyword evidence="6 8" id="KW-0408">Iron</keyword>
<comment type="cofactor">
    <cofactor evidence="1 8">
        <name>heme</name>
        <dbReference type="ChEBI" id="CHEBI:30413"/>
    </cofactor>
</comment>
<keyword evidence="4 8" id="KW-0479">Metal-binding</keyword>
<organism evidence="10 11">
    <name type="scientific">Cyanistes caeruleus</name>
    <name type="common">Eurasian blue tit</name>
    <name type="synonym">Parus caeruleus</name>
    <dbReference type="NCBI Taxonomy" id="156563"/>
    <lineage>
        <taxon>Eukaryota</taxon>
        <taxon>Metazoa</taxon>
        <taxon>Chordata</taxon>
        <taxon>Craniata</taxon>
        <taxon>Vertebrata</taxon>
        <taxon>Euteleostomi</taxon>
        <taxon>Archelosauria</taxon>
        <taxon>Archosauria</taxon>
        <taxon>Dinosauria</taxon>
        <taxon>Saurischia</taxon>
        <taxon>Theropoda</taxon>
        <taxon>Coelurosauria</taxon>
        <taxon>Aves</taxon>
        <taxon>Neognathae</taxon>
        <taxon>Neoaves</taxon>
        <taxon>Telluraves</taxon>
        <taxon>Australaves</taxon>
        <taxon>Passeriformes</taxon>
        <taxon>Paridae</taxon>
        <taxon>Cyanistes</taxon>
    </lineage>
</organism>
<dbReference type="CDD" id="cd20645">
    <property type="entry name" value="CYP24A1"/>
    <property type="match status" value="1"/>
</dbReference>
<comment type="similarity">
    <text evidence="2 9">Belongs to the cytochrome P450 family.</text>
</comment>
<dbReference type="InterPro" id="IPR050479">
    <property type="entry name" value="CYP11_CYP27_families"/>
</dbReference>
<dbReference type="PANTHER" id="PTHR24279">
    <property type="entry name" value="CYTOCHROME P450"/>
    <property type="match status" value="1"/>
</dbReference>
<dbReference type="PRINTS" id="PR00385">
    <property type="entry name" value="P450"/>
</dbReference>
<evidence type="ECO:0000256" key="6">
    <source>
        <dbReference type="ARBA" id="ARBA00023004"/>
    </source>
</evidence>
<dbReference type="PANTHER" id="PTHR24279:SF125">
    <property type="entry name" value="CYTOCHROME P450 FAMILY 24 SUBFAMILY A MEMBER 1"/>
    <property type="match status" value="1"/>
</dbReference>
<dbReference type="GO" id="GO:0020037">
    <property type="term" value="F:heme binding"/>
    <property type="evidence" value="ECO:0007669"/>
    <property type="project" value="InterPro"/>
</dbReference>
<dbReference type="GO" id="GO:0006700">
    <property type="term" value="P:C21-steroid hormone biosynthetic process"/>
    <property type="evidence" value="ECO:0007669"/>
    <property type="project" value="TreeGrafter"/>
</dbReference>
<evidence type="ECO:0000256" key="3">
    <source>
        <dbReference type="ARBA" id="ARBA00022617"/>
    </source>
</evidence>
<feature type="binding site" description="axial binding residue" evidence="8">
    <location>
        <position position="434"/>
    </location>
    <ligand>
        <name>heme</name>
        <dbReference type="ChEBI" id="CHEBI:30413"/>
    </ligand>
    <ligandPart>
        <name>Fe</name>
        <dbReference type="ChEBI" id="CHEBI:18248"/>
    </ligandPart>
</feature>
<proteinExistence type="inferred from homology"/>
<dbReference type="GO" id="GO:0008203">
    <property type="term" value="P:cholesterol metabolic process"/>
    <property type="evidence" value="ECO:0007669"/>
    <property type="project" value="TreeGrafter"/>
</dbReference>
<dbReference type="Gene3D" id="1.10.630.10">
    <property type="entry name" value="Cytochrome P450"/>
    <property type="match status" value="1"/>
</dbReference>
<reference evidence="10" key="2">
    <citation type="submission" date="2025-09" db="UniProtKB">
        <authorList>
            <consortium name="Ensembl"/>
        </authorList>
    </citation>
    <scope>IDENTIFICATION</scope>
</reference>
<dbReference type="GO" id="GO:0071375">
    <property type="term" value="P:cellular response to peptide hormone stimulus"/>
    <property type="evidence" value="ECO:0007669"/>
    <property type="project" value="TreeGrafter"/>
</dbReference>
<dbReference type="InterPro" id="IPR002401">
    <property type="entry name" value="Cyt_P450_E_grp-I"/>
</dbReference>
<dbReference type="SUPFAM" id="SSF48264">
    <property type="entry name" value="Cytochrome P450"/>
    <property type="match status" value="1"/>
</dbReference>
<dbReference type="GO" id="GO:0004497">
    <property type="term" value="F:monooxygenase activity"/>
    <property type="evidence" value="ECO:0007669"/>
    <property type="project" value="UniProtKB-KW"/>
</dbReference>
<protein>
    <submittedName>
        <fullName evidence="10">1,25-dihydroxyvitamin D(3) 24-hydroxylase, mitochondrial</fullName>
    </submittedName>
</protein>
<dbReference type="PRINTS" id="PR00463">
    <property type="entry name" value="EP450I"/>
</dbReference>
<evidence type="ECO:0000256" key="8">
    <source>
        <dbReference type="PIRSR" id="PIRSR602401-1"/>
    </source>
</evidence>
<evidence type="ECO:0000256" key="7">
    <source>
        <dbReference type="ARBA" id="ARBA00023033"/>
    </source>
</evidence>
<dbReference type="InterPro" id="IPR017972">
    <property type="entry name" value="Cyt_P450_CS"/>
</dbReference>
<dbReference type="GO" id="GO:0006704">
    <property type="term" value="P:glucocorticoid biosynthetic process"/>
    <property type="evidence" value="ECO:0007669"/>
    <property type="project" value="TreeGrafter"/>
</dbReference>
<evidence type="ECO:0000256" key="5">
    <source>
        <dbReference type="ARBA" id="ARBA00023002"/>
    </source>
</evidence>
<keyword evidence="5 9" id="KW-0560">Oxidoreductase</keyword>
<evidence type="ECO:0000313" key="11">
    <source>
        <dbReference type="Proteomes" id="UP000694410"/>
    </source>
</evidence>
<evidence type="ECO:0000313" key="10">
    <source>
        <dbReference type="Ensembl" id="ENSCCEP00000023877.1"/>
    </source>
</evidence>
<dbReference type="GO" id="GO:0034650">
    <property type="term" value="P:cortisol metabolic process"/>
    <property type="evidence" value="ECO:0007669"/>
    <property type="project" value="TreeGrafter"/>
</dbReference>
<evidence type="ECO:0000256" key="1">
    <source>
        <dbReference type="ARBA" id="ARBA00001971"/>
    </source>
</evidence>
<dbReference type="Proteomes" id="UP000694410">
    <property type="component" value="Unplaced"/>
</dbReference>
<keyword evidence="11" id="KW-1185">Reference proteome</keyword>
<sequence length="607" mass="68684">MGKVLADPQKSGRRFFLAATSEELLCASPPRAANTNLIFPGAALSTHRPETKPSAEAGTGGTRTWFGKIFRMKLGAFDSVHIAAPCLLEALYRRESACPQRLEIKPWKAYRDYRDEGYGLLILEGKDWQRVRSAFQKKLMKPGEVVKLDTTVNEVLEDFMHRIDEICDHNGQMEDVYSEFNKWSFESICLVLYGKRFGLLQQDVEEESLNFIKAVKTMMATFGMMMVTPVELHKGLNTKVWQAHTKAWDDIFKTAKHSIDCRLQKHSANPQEDFLCDIYSGGQLSRKELYAAIAELQIAGVETTANSLLWALYNLSRNPHVQQKLFQEIQRVLDAQKSPNAESLRNMPYLKACLKESMRLSPSVPFTTRTIDTEMVLGNYVLPKGTVLMINSHALGCSEEYFRGWAEFRPERWLQRGSIHPFSHVPFGMGKRMCVGRRVAELQLHLALCWLIRKYRIVATDQEPVETLHSGILIPSRALPIAFQPRAGLCWGSAAHCSLSGDLLWGFPTSGTGREQLFVCSSFSHCHTSLILYFNKLSAVPVQYFNRKYPGFCTAHGSGINFISTFCYKFIPTFFDFIPTFSLRDADHKGGNEHRPTAAGNNSQCFV</sequence>
<reference evidence="10" key="1">
    <citation type="submission" date="2025-08" db="UniProtKB">
        <authorList>
            <consortium name="Ensembl"/>
        </authorList>
    </citation>
    <scope>IDENTIFICATION</scope>
</reference>
<keyword evidence="3 8" id="KW-0349">Heme</keyword>
<evidence type="ECO:0000256" key="9">
    <source>
        <dbReference type="RuleBase" id="RU000461"/>
    </source>
</evidence>
<dbReference type="PROSITE" id="PS00086">
    <property type="entry name" value="CYTOCHROME_P450"/>
    <property type="match status" value="1"/>
</dbReference>
<dbReference type="InterPro" id="IPR036396">
    <property type="entry name" value="Cyt_P450_sf"/>
</dbReference>
<dbReference type="GO" id="GO:0016705">
    <property type="term" value="F:oxidoreductase activity, acting on paired donors, with incorporation or reduction of molecular oxygen"/>
    <property type="evidence" value="ECO:0007669"/>
    <property type="project" value="InterPro"/>
</dbReference>
<dbReference type="GO" id="GO:0005506">
    <property type="term" value="F:iron ion binding"/>
    <property type="evidence" value="ECO:0007669"/>
    <property type="project" value="InterPro"/>
</dbReference>
<dbReference type="Ensembl" id="ENSCCET00000035959.1">
    <property type="protein sequence ID" value="ENSCCEP00000023877.1"/>
    <property type="gene ID" value="ENSCCEG00000021240.1"/>
</dbReference>
<dbReference type="GO" id="GO:0005743">
    <property type="term" value="C:mitochondrial inner membrane"/>
    <property type="evidence" value="ECO:0007669"/>
    <property type="project" value="TreeGrafter"/>
</dbReference>